<organism evidence="11 12">
    <name type="scientific">Trichoplax adhaerens</name>
    <name type="common">Trichoplax reptans</name>
    <dbReference type="NCBI Taxonomy" id="10228"/>
    <lineage>
        <taxon>Eukaryota</taxon>
        <taxon>Metazoa</taxon>
        <taxon>Placozoa</taxon>
        <taxon>Uniplacotomia</taxon>
        <taxon>Trichoplacea</taxon>
        <taxon>Trichoplacidae</taxon>
        <taxon>Trichoplax</taxon>
    </lineage>
</organism>
<feature type="transmembrane region" description="Helical" evidence="9">
    <location>
        <begin position="140"/>
        <end position="161"/>
    </location>
</feature>
<evidence type="ECO:0000256" key="8">
    <source>
        <dbReference type="RuleBase" id="RU000688"/>
    </source>
</evidence>
<evidence type="ECO:0000313" key="11">
    <source>
        <dbReference type="EMBL" id="EDV24160.1"/>
    </source>
</evidence>
<keyword evidence="7 8" id="KW-0807">Transducer</keyword>
<dbReference type="CTD" id="6754540"/>
<dbReference type="HOGENOM" id="CLU_009579_8_1_1"/>
<dbReference type="GeneID" id="6754540"/>
<dbReference type="SUPFAM" id="SSF81321">
    <property type="entry name" value="Family A G protein-coupled receptor-like"/>
    <property type="match status" value="1"/>
</dbReference>
<dbReference type="PROSITE" id="PS00237">
    <property type="entry name" value="G_PROTEIN_RECEP_F1_1"/>
    <property type="match status" value="1"/>
</dbReference>
<evidence type="ECO:0000256" key="7">
    <source>
        <dbReference type="ARBA" id="ARBA00023224"/>
    </source>
</evidence>
<evidence type="ECO:0000256" key="5">
    <source>
        <dbReference type="ARBA" id="ARBA00023136"/>
    </source>
</evidence>
<evidence type="ECO:0000256" key="4">
    <source>
        <dbReference type="ARBA" id="ARBA00023040"/>
    </source>
</evidence>
<dbReference type="Gene3D" id="1.20.1070.10">
    <property type="entry name" value="Rhodopsin 7-helix transmembrane proteins"/>
    <property type="match status" value="1"/>
</dbReference>
<name>B3RZ88_TRIAD</name>
<feature type="transmembrane region" description="Helical" evidence="9">
    <location>
        <begin position="59"/>
        <end position="82"/>
    </location>
</feature>
<keyword evidence="2 8" id="KW-0812">Transmembrane</keyword>
<dbReference type="AlphaFoldDB" id="B3RZ88"/>
<keyword evidence="3 9" id="KW-1133">Transmembrane helix</keyword>
<sequence>MASRKTTVSKNGLYQSMTFVFALQIIGYSLIFVFSIFSNVLICIVILRKKIPHNFTNWNIFNLAVADILITLTIPFAAYENFTNKFIFGQFLCKVIYSTRNIAIYMSCLILVFISYNRFRAVTLIKQQQTVYKYTILTTLIAWIIAIIATLPQTIILTVNINGSKNGTRCREDWQNQDLRIAYGFFLLITFFLIPFAAISCCHVLIGWRLWHKTHPLSGRSKIVHQKKKKIVWMLVIVVTAFFICHFPPNVIFLLYELNLITWATDIAILTSITYWLGYSHSLWNPVIYGALNKTMRDAILGTVFEVKKTSANYVRR</sequence>
<protein>
    <recommendedName>
        <fullName evidence="10">G-protein coupled receptors family 1 profile domain-containing protein</fullName>
    </recommendedName>
</protein>
<reference evidence="11 12" key="1">
    <citation type="journal article" date="2008" name="Nature">
        <title>The Trichoplax genome and the nature of placozoans.</title>
        <authorList>
            <person name="Srivastava M."/>
            <person name="Begovic E."/>
            <person name="Chapman J."/>
            <person name="Putnam N.H."/>
            <person name="Hellsten U."/>
            <person name="Kawashima T."/>
            <person name="Kuo A."/>
            <person name="Mitros T."/>
            <person name="Salamov A."/>
            <person name="Carpenter M.L."/>
            <person name="Signorovitch A.Y."/>
            <person name="Moreno M.A."/>
            <person name="Kamm K."/>
            <person name="Grimwood J."/>
            <person name="Schmutz J."/>
            <person name="Shapiro H."/>
            <person name="Grigoriev I.V."/>
            <person name="Buss L.W."/>
            <person name="Schierwater B."/>
            <person name="Dellaporta S.L."/>
            <person name="Rokhsar D.S."/>
        </authorList>
    </citation>
    <scope>NUCLEOTIDE SEQUENCE [LARGE SCALE GENOMIC DNA]</scope>
    <source>
        <strain evidence="11 12">Grell-BS-1999</strain>
    </source>
</reference>
<keyword evidence="12" id="KW-1185">Reference proteome</keyword>
<dbReference type="eggNOG" id="KOG3656">
    <property type="taxonomic scope" value="Eukaryota"/>
</dbReference>
<accession>B3RZ88</accession>
<evidence type="ECO:0000256" key="2">
    <source>
        <dbReference type="ARBA" id="ARBA00022692"/>
    </source>
</evidence>
<dbReference type="PANTHER" id="PTHR45695:SF9">
    <property type="entry name" value="LEUCOKININ RECEPTOR"/>
    <property type="match status" value="1"/>
</dbReference>
<dbReference type="InterPro" id="IPR017452">
    <property type="entry name" value="GPCR_Rhodpsn_7TM"/>
</dbReference>
<dbReference type="PROSITE" id="PS50262">
    <property type="entry name" value="G_PROTEIN_RECEP_F1_2"/>
    <property type="match status" value="1"/>
</dbReference>
<dbReference type="GO" id="GO:0016020">
    <property type="term" value="C:membrane"/>
    <property type="evidence" value="ECO:0007669"/>
    <property type="project" value="UniProtKB-SubCell"/>
</dbReference>
<feature type="transmembrane region" description="Helical" evidence="9">
    <location>
        <begin position="231"/>
        <end position="254"/>
    </location>
</feature>
<dbReference type="Proteomes" id="UP000009022">
    <property type="component" value="Unassembled WGS sequence"/>
</dbReference>
<feature type="transmembrane region" description="Helical" evidence="9">
    <location>
        <begin position="260"/>
        <end position="279"/>
    </location>
</feature>
<comment type="similarity">
    <text evidence="8">Belongs to the G-protein coupled receptor 1 family.</text>
</comment>
<dbReference type="KEGG" id="tad:TRIADDRAFT_57366"/>
<feature type="transmembrane region" description="Helical" evidence="9">
    <location>
        <begin position="102"/>
        <end position="119"/>
    </location>
</feature>
<comment type="subcellular location">
    <subcellularLocation>
        <location evidence="1">Membrane</location>
        <topology evidence="1">Multi-pass membrane protein</topology>
    </subcellularLocation>
</comment>
<dbReference type="OMA" id="ICIVILR"/>
<evidence type="ECO:0000256" key="1">
    <source>
        <dbReference type="ARBA" id="ARBA00004141"/>
    </source>
</evidence>
<keyword evidence="5 9" id="KW-0472">Membrane</keyword>
<dbReference type="InParanoid" id="B3RZ88"/>
<dbReference type="RefSeq" id="XP_002113686.1">
    <property type="nucleotide sequence ID" value="XM_002113650.1"/>
</dbReference>
<evidence type="ECO:0000256" key="3">
    <source>
        <dbReference type="ARBA" id="ARBA00022989"/>
    </source>
</evidence>
<feature type="transmembrane region" description="Helical" evidence="9">
    <location>
        <begin position="20"/>
        <end position="47"/>
    </location>
</feature>
<evidence type="ECO:0000256" key="9">
    <source>
        <dbReference type="SAM" id="Phobius"/>
    </source>
</evidence>
<keyword evidence="4 8" id="KW-0297">G-protein coupled receptor</keyword>
<dbReference type="PRINTS" id="PR00237">
    <property type="entry name" value="GPCRRHODOPSN"/>
</dbReference>
<evidence type="ECO:0000256" key="6">
    <source>
        <dbReference type="ARBA" id="ARBA00023170"/>
    </source>
</evidence>
<dbReference type="EMBL" id="DS985246">
    <property type="protein sequence ID" value="EDV24160.1"/>
    <property type="molecule type" value="Genomic_DNA"/>
</dbReference>
<proteinExistence type="inferred from homology"/>
<dbReference type="Pfam" id="PF00001">
    <property type="entry name" value="7tm_1"/>
    <property type="match status" value="1"/>
</dbReference>
<dbReference type="InterPro" id="IPR000276">
    <property type="entry name" value="GPCR_Rhodpsn"/>
</dbReference>
<dbReference type="STRING" id="10228.B3RZ88"/>
<evidence type="ECO:0000259" key="10">
    <source>
        <dbReference type="PROSITE" id="PS50262"/>
    </source>
</evidence>
<feature type="transmembrane region" description="Helical" evidence="9">
    <location>
        <begin position="181"/>
        <end position="211"/>
    </location>
</feature>
<feature type="domain" description="G-protein coupled receptors family 1 profile" evidence="10">
    <location>
        <begin position="38"/>
        <end position="289"/>
    </location>
</feature>
<keyword evidence="6 8" id="KW-0675">Receptor</keyword>
<dbReference type="GO" id="GO:0004930">
    <property type="term" value="F:G protein-coupled receptor activity"/>
    <property type="evidence" value="ECO:0007669"/>
    <property type="project" value="UniProtKB-KW"/>
</dbReference>
<gene>
    <name evidence="11" type="ORF">TRIADDRAFT_57366</name>
</gene>
<dbReference type="PANTHER" id="PTHR45695">
    <property type="entry name" value="LEUCOKININ RECEPTOR-RELATED"/>
    <property type="match status" value="1"/>
</dbReference>
<dbReference type="PhylomeDB" id="B3RZ88"/>
<dbReference type="OrthoDB" id="8733891at2759"/>
<evidence type="ECO:0000313" key="12">
    <source>
        <dbReference type="Proteomes" id="UP000009022"/>
    </source>
</evidence>